<proteinExistence type="predicted"/>
<dbReference type="Proteomes" id="UP000548423">
    <property type="component" value="Unassembled WGS sequence"/>
</dbReference>
<dbReference type="AlphaFoldDB" id="A0A852TI73"/>
<comment type="caution">
    <text evidence="1">The sequence shown here is derived from an EMBL/GenBank/DDBJ whole genome shotgun (WGS) entry which is preliminary data.</text>
</comment>
<dbReference type="EMBL" id="JACCBX010000011">
    <property type="protein sequence ID" value="NYE07855.1"/>
    <property type="molecule type" value="Genomic_DNA"/>
</dbReference>
<organism evidence="1 2">
    <name type="scientific">Neobacillus niacini</name>
    <dbReference type="NCBI Taxonomy" id="86668"/>
    <lineage>
        <taxon>Bacteria</taxon>
        <taxon>Bacillati</taxon>
        <taxon>Bacillota</taxon>
        <taxon>Bacilli</taxon>
        <taxon>Bacillales</taxon>
        <taxon>Bacillaceae</taxon>
        <taxon>Neobacillus</taxon>
    </lineage>
</organism>
<accession>A0A852TI73</accession>
<evidence type="ECO:0000313" key="2">
    <source>
        <dbReference type="Proteomes" id="UP000548423"/>
    </source>
</evidence>
<name>A0A852TI73_9BACI</name>
<sequence>MSFYIFRLSEKLDKKEAAAYPYPNLPIIFDPRTEVSSQKEKVKKWRIEQAKLKREKVDYTLSEVDNMRNSI</sequence>
<gene>
    <name evidence="1" type="ORF">F4694_004696</name>
</gene>
<evidence type="ECO:0000313" key="1">
    <source>
        <dbReference type="EMBL" id="NYE07855.1"/>
    </source>
</evidence>
<reference evidence="2" key="2">
    <citation type="submission" date="2020-08" db="EMBL/GenBank/DDBJ databases">
        <title>The Agave Microbiome: Exploring the role of microbial communities in plant adaptations to desert environments.</title>
        <authorList>
            <person name="Partida-Martinez L.P."/>
        </authorList>
    </citation>
    <scope>NUCLEOTIDE SEQUENCE [LARGE SCALE GENOMIC DNA]</scope>
    <source>
        <strain evidence="2">AT2.8</strain>
    </source>
</reference>
<reference evidence="2" key="1">
    <citation type="submission" date="2020-07" db="EMBL/GenBank/DDBJ databases">
        <authorList>
            <person name="Partida-Martinez L."/>
            <person name="Huntemann M."/>
            <person name="Clum A."/>
            <person name="Wang J."/>
            <person name="Palaniappan K."/>
            <person name="Ritter S."/>
            <person name="Chen I.-M."/>
            <person name="Stamatis D."/>
            <person name="Reddy T."/>
            <person name="O'Malley R."/>
            <person name="Daum C."/>
            <person name="Shapiro N."/>
            <person name="Ivanova N."/>
            <person name="Kyrpides N."/>
            <person name="Woyke T."/>
        </authorList>
    </citation>
    <scope>NUCLEOTIDE SEQUENCE [LARGE SCALE GENOMIC DNA]</scope>
    <source>
        <strain evidence="2">AT2.8</strain>
    </source>
</reference>
<protein>
    <submittedName>
        <fullName evidence="1">Uncharacterized protein</fullName>
    </submittedName>
</protein>